<dbReference type="Gene3D" id="1.10.287.110">
    <property type="entry name" value="DnaJ domain"/>
    <property type="match status" value="1"/>
</dbReference>
<dbReference type="SUPFAM" id="SSF57938">
    <property type="entry name" value="DnaJ/Hsp40 cysteine-rich domain"/>
    <property type="match status" value="1"/>
</dbReference>
<name>A0A484M635_9ASTE</name>
<keyword evidence="5" id="KW-0143">Chaperone</keyword>
<evidence type="ECO:0000313" key="9">
    <source>
        <dbReference type="EMBL" id="VFQ84253.1"/>
    </source>
</evidence>
<protein>
    <recommendedName>
        <fullName evidence="11">J domain-containing protein</fullName>
    </recommendedName>
</protein>
<dbReference type="GO" id="GO:0042026">
    <property type="term" value="P:protein refolding"/>
    <property type="evidence" value="ECO:0007669"/>
    <property type="project" value="TreeGrafter"/>
</dbReference>
<dbReference type="Pfam" id="PF01556">
    <property type="entry name" value="DnaJ_C"/>
    <property type="match status" value="1"/>
</dbReference>
<keyword evidence="10" id="KW-1185">Reference proteome</keyword>
<dbReference type="GO" id="GO:0005524">
    <property type="term" value="F:ATP binding"/>
    <property type="evidence" value="ECO:0007669"/>
    <property type="project" value="InterPro"/>
</dbReference>
<dbReference type="EMBL" id="OOIL02002698">
    <property type="protein sequence ID" value="VFQ84253.1"/>
    <property type="molecule type" value="Genomic_DNA"/>
</dbReference>
<dbReference type="HAMAP" id="MF_01152">
    <property type="entry name" value="DnaJ"/>
    <property type="match status" value="1"/>
</dbReference>
<proteinExistence type="inferred from homology"/>
<evidence type="ECO:0000256" key="4">
    <source>
        <dbReference type="ARBA" id="ARBA00022833"/>
    </source>
</evidence>
<dbReference type="PROSITE" id="PS51188">
    <property type="entry name" value="ZF_CR"/>
    <property type="match status" value="1"/>
</dbReference>
<dbReference type="OrthoDB" id="10256793at2759"/>
<reference evidence="9 10" key="1">
    <citation type="submission" date="2018-04" db="EMBL/GenBank/DDBJ databases">
        <authorList>
            <person name="Vogel A."/>
        </authorList>
    </citation>
    <scope>NUCLEOTIDE SEQUENCE [LARGE SCALE GENOMIC DNA]</scope>
</reference>
<feature type="domain" description="J" evidence="7">
    <location>
        <begin position="92"/>
        <end position="157"/>
    </location>
</feature>
<feature type="zinc finger region" description="CR-type" evidence="6">
    <location>
        <begin position="218"/>
        <end position="296"/>
    </location>
</feature>
<sequence>MVRSNATRLACRLARASITSHLLRDTSLVCDPGRIWGCRQFTASICDQRRFFSNSNFWNGANERGRLRTGLPKANFAATRSIHGTASMSARDYYEVLGISKNATGSEIKKAYLGLAKQLHPDVNKNDPGAATKFQEVQKAYEVLKDDEQRQTYDKLGHDAYNSMNENGGAGARTGFSGFPGFEDLFRNSDIFNFMNQRMRGEDVKISVELSFMEAVQGCTKSLSYQTEIACGACGGSGIPPGTRPETCKFCRGSGMVIQKNGFFTLQSTCPQCKGEGKIVSSFCKTCKGERVVRGQKTVKLDVMPGVDNDQVMRVYRSGGDDPEGNAPGDLYVTIKVRKDPVFRREKSDIHVNAVLNLTQAILGGTVQVPTLTGDVVVKVRPGTQPGQKVVLKQKGIRARNSYSVGDQYVHFIVNIPTNLTHRQRQLIEEFSREERREHETDAAAGASR</sequence>
<evidence type="ECO:0000256" key="2">
    <source>
        <dbReference type="ARBA" id="ARBA00022737"/>
    </source>
</evidence>
<dbReference type="GO" id="GO:0031072">
    <property type="term" value="F:heat shock protein binding"/>
    <property type="evidence" value="ECO:0007669"/>
    <property type="project" value="InterPro"/>
</dbReference>
<dbReference type="InterPro" id="IPR008971">
    <property type="entry name" value="HSP40/DnaJ_pept-bd"/>
</dbReference>
<dbReference type="Gene3D" id="2.60.260.20">
    <property type="entry name" value="Urease metallochaperone UreE, N-terminal domain"/>
    <property type="match status" value="2"/>
</dbReference>
<feature type="domain" description="CR-type" evidence="8">
    <location>
        <begin position="218"/>
        <end position="296"/>
    </location>
</feature>
<keyword evidence="3 6" id="KW-0863">Zinc-finger</keyword>
<dbReference type="Gene3D" id="2.10.230.10">
    <property type="entry name" value="Heat shock protein DnaJ, cysteine-rich domain"/>
    <property type="match status" value="1"/>
</dbReference>
<dbReference type="InterPro" id="IPR012724">
    <property type="entry name" value="DnaJ"/>
</dbReference>
<dbReference type="CDD" id="cd10747">
    <property type="entry name" value="DnaJ_C"/>
    <property type="match status" value="1"/>
</dbReference>
<dbReference type="PANTHER" id="PTHR43096:SF52">
    <property type="entry name" value="DNAJ HOMOLOG 1, MITOCHONDRIAL-RELATED"/>
    <property type="match status" value="1"/>
</dbReference>
<dbReference type="PROSITE" id="PS00636">
    <property type="entry name" value="DNAJ_1"/>
    <property type="match status" value="1"/>
</dbReference>
<dbReference type="NCBIfam" id="NF008035">
    <property type="entry name" value="PRK10767.1"/>
    <property type="match status" value="1"/>
</dbReference>
<dbReference type="InterPro" id="IPR018253">
    <property type="entry name" value="DnaJ_domain_CS"/>
</dbReference>
<dbReference type="Pfam" id="PF00684">
    <property type="entry name" value="DnaJ_CXXCXGXG"/>
    <property type="match status" value="1"/>
</dbReference>
<keyword evidence="2" id="KW-0677">Repeat</keyword>
<dbReference type="Pfam" id="PF00226">
    <property type="entry name" value="DnaJ"/>
    <property type="match status" value="1"/>
</dbReference>
<evidence type="ECO:0000256" key="3">
    <source>
        <dbReference type="ARBA" id="ARBA00022771"/>
    </source>
</evidence>
<dbReference type="InterPro" id="IPR001305">
    <property type="entry name" value="HSP_DnaJ_Cys-rich_dom"/>
</dbReference>
<dbReference type="InterPro" id="IPR002939">
    <property type="entry name" value="DnaJ_C"/>
</dbReference>
<evidence type="ECO:0000259" key="7">
    <source>
        <dbReference type="PROSITE" id="PS50076"/>
    </source>
</evidence>
<evidence type="ECO:0000259" key="8">
    <source>
        <dbReference type="PROSITE" id="PS51188"/>
    </source>
</evidence>
<dbReference type="PROSITE" id="PS50076">
    <property type="entry name" value="DNAJ_2"/>
    <property type="match status" value="1"/>
</dbReference>
<organism evidence="9 10">
    <name type="scientific">Cuscuta campestris</name>
    <dbReference type="NCBI Taxonomy" id="132261"/>
    <lineage>
        <taxon>Eukaryota</taxon>
        <taxon>Viridiplantae</taxon>
        <taxon>Streptophyta</taxon>
        <taxon>Embryophyta</taxon>
        <taxon>Tracheophyta</taxon>
        <taxon>Spermatophyta</taxon>
        <taxon>Magnoliopsida</taxon>
        <taxon>eudicotyledons</taxon>
        <taxon>Gunneridae</taxon>
        <taxon>Pentapetalae</taxon>
        <taxon>asterids</taxon>
        <taxon>lamiids</taxon>
        <taxon>Solanales</taxon>
        <taxon>Convolvulaceae</taxon>
        <taxon>Cuscuteae</taxon>
        <taxon>Cuscuta</taxon>
        <taxon>Cuscuta subgen. Grammica</taxon>
        <taxon>Cuscuta sect. Cleistogrammica</taxon>
    </lineage>
</organism>
<keyword evidence="4 6" id="KW-0862">Zinc</keyword>
<keyword evidence="1 6" id="KW-0479">Metal-binding</keyword>
<dbReference type="PRINTS" id="PR00625">
    <property type="entry name" value="JDOMAIN"/>
</dbReference>
<gene>
    <name evidence="9" type="ORF">CCAM_LOCUS26029</name>
</gene>
<dbReference type="GO" id="GO:0008270">
    <property type="term" value="F:zinc ion binding"/>
    <property type="evidence" value="ECO:0007669"/>
    <property type="project" value="UniProtKB-KW"/>
</dbReference>
<dbReference type="PANTHER" id="PTHR43096">
    <property type="entry name" value="DNAJ HOMOLOG 1, MITOCHONDRIAL-RELATED"/>
    <property type="match status" value="1"/>
</dbReference>
<dbReference type="GO" id="GO:0009408">
    <property type="term" value="P:response to heat"/>
    <property type="evidence" value="ECO:0007669"/>
    <property type="project" value="InterPro"/>
</dbReference>
<accession>A0A484M635</accession>
<dbReference type="CDD" id="cd06257">
    <property type="entry name" value="DnaJ"/>
    <property type="match status" value="1"/>
</dbReference>
<evidence type="ECO:0000256" key="1">
    <source>
        <dbReference type="ARBA" id="ARBA00022723"/>
    </source>
</evidence>
<dbReference type="InterPro" id="IPR036869">
    <property type="entry name" value="J_dom_sf"/>
</dbReference>
<dbReference type="GO" id="GO:0051082">
    <property type="term" value="F:unfolded protein binding"/>
    <property type="evidence" value="ECO:0007669"/>
    <property type="project" value="InterPro"/>
</dbReference>
<evidence type="ECO:0000256" key="6">
    <source>
        <dbReference type="PROSITE-ProRule" id="PRU00546"/>
    </source>
</evidence>
<dbReference type="SUPFAM" id="SSF49493">
    <property type="entry name" value="HSP40/DnaJ peptide-binding domain"/>
    <property type="match status" value="2"/>
</dbReference>
<dbReference type="InterPro" id="IPR036410">
    <property type="entry name" value="HSP_DnaJ_Cys-rich_dom_sf"/>
</dbReference>
<dbReference type="FunFam" id="2.60.260.20:FF:000005">
    <property type="entry name" value="Chaperone protein dnaJ 1, mitochondrial"/>
    <property type="match status" value="1"/>
</dbReference>
<evidence type="ECO:0000256" key="5">
    <source>
        <dbReference type="ARBA" id="ARBA00023186"/>
    </source>
</evidence>
<dbReference type="Proteomes" id="UP000595140">
    <property type="component" value="Unassembled WGS sequence"/>
</dbReference>
<dbReference type="AlphaFoldDB" id="A0A484M635"/>
<evidence type="ECO:0008006" key="11">
    <source>
        <dbReference type="Google" id="ProtNLM"/>
    </source>
</evidence>
<dbReference type="GO" id="GO:0005737">
    <property type="term" value="C:cytoplasm"/>
    <property type="evidence" value="ECO:0007669"/>
    <property type="project" value="TreeGrafter"/>
</dbReference>
<dbReference type="FunFam" id="2.10.230.10:FF:000002">
    <property type="entry name" value="Molecular chaperone DnaJ"/>
    <property type="match status" value="1"/>
</dbReference>
<evidence type="ECO:0000313" key="10">
    <source>
        <dbReference type="Proteomes" id="UP000595140"/>
    </source>
</evidence>
<dbReference type="CDD" id="cd10719">
    <property type="entry name" value="DnaJ_zf"/>
    <property type="match status" value="1"/>
</dbReference>
<dbReference type="InterPro" id="IPR001623">
    <property type="entry name" value="DnaJ_domain"/>
</dbReference>
<dbReference type="SUPFAM" id="SSF46565">
    <property type="entry name" value="Chaperone J-domain"/>
    <property type="match status" value="1"/>
</dbReference>
<dbReference type="SMART" id="SM00271">
    <property type="entry name" value="DnaJ"/>
    <property type="match status" value="1"/>
</dbReference>